<proteinExistence type="predicted"/>
<sequence length="210" mass="24184">MSRYFDYSYYKSHIGQTYYVNDSLPTPHQQLTSRPLEDPDEELDGRIDEPMNTRLKAGTDDEPCCIRYTLLTFFTAVALIAAYLFWMARKFEFKFEFFDAMVLAVVIVAVIGAVGTLYRNAFLLGFIALILICVGIFFIFFMLVASYCFLFDEEKFRNLMPIASDLLAEKTTPTTELSKAYMTMMAFCFVHALAFIMIALLSCRLRSSYK</sequence>
<organism evidence="2 3">
    <name type="scientific">Necator americanus</name>
    <name type="common">Human hookworm</name>
    <dbReference type="NCBI Taxonomy" id="51031"/>
    <lineage>
        <taxon>Eukaryota</taxon>
        <taxon>Metazoa</taxon>
        <taxon>Ecdysozoa</taxon>
        <taxon>Nematoda</taxon>
        <taxon>Chromadorea</taxon>
        <taxon>Rhabditida</taxon>
        <taxon>Rhabditina</taxon>
        <taxon>Rhabditomorpha</taxon>
        <taxon>Strongyloidea</taxon>
        <taxon>Ancylostomatidae</taxon>
        <taxon>Bunostominae</taxon>
        <taxon>Necator</taxon>
    </lineage>
</organism>
<dbReference type="Proteomes" id="UP001303046">
    <property type="component" value="Unassembled WGS sequence"/>
</dbReference>
<dbReference type="EMBL" id="JAVFWL010000001">
    <property type="protein sequence ID" value="KAK6728183.1"/>
    <property type="molecule type" value="Genomic_DNA"/>
</dbReference>
<evidence type="ECO:0000313" key="2">
    <source>
        <dbReference type="EMBL" id="KAK6728183.1"/>
    </source>
</evidence>
<keyword evidence="1" id="KW-1133">Transmembrane helix</keyword>
<name>A0ABR1BS76_NECAM</name>
<keyword evidence="1" id="KW-0472">Membrane</keyword>
<comment type="caution">
    <text evidence="2">The sequence shown here is derived from an EMBL/GenBank/DDBJ whole genome shotgun (WGS) entry which is preliminary data.</text>
</comment>
<keyword evidence="3" id="KW-1185">Reference proteome</keyword>
<feature type="transmembrane region" description="Helical" evidence="1">
    <location>
        <begin position="98"/>
        <end position="118"/>
    </location>
</feature>
<evidence type="ECO:0000256" key="1">
    <source>
        <dbReference type="SAM" id="Phobius"/>
    </source>
</evidence>
<evidence type="ECO:0000313" key="3">
    <source>
        <dbReference type="Proteomes" id="UP001303046"/>
    </source>
</evidence>
<reference evidence="2 3" key="1">
    <citation type="submission" date="2023-08" db="EMBL/GenBank/DDBJ databases">
        <title>A Necator americanus chromosomal reference genome.</title>
        <authorList>
            <person name="Ilik V."/>
            <person name="Petrzelkova K.J."/>
            <person name="Pardy F."/>
            <person name="Fuh T."/>
            <person name="Niatou-Singa F.S."/>
            <person name="Gouil Q."/>
            <person name="Baker L."/>
            <person name="Ritchie M.E."/>
            <person name="Jex A.R."/>
            <person name="Gazzola D."/>
            <person name="Li H."/>
            <person name="Toshio Fujiwara R."/>
            <person name="Zhan B."/>
            <person name="Aroian R.V."/>
            <person name="Pafco B."/>
            <person name="Schwarz E.M."/>
        </authorList>
    </citation>
    <scope>NUCLEOTIDE SEQUENCE [LARGE SCALE GENOMIC DNA]</scope>
    <source>
        <strain evidence="2 3">Aroian</strain>
        <tissue evidence="2">Whole animal</tissue>
    </source>
</reference>
<protein>
    <submittedName>
        <fullName evidence="2">Uncharacterized protein</fullName>
    </submittedName>
</protein>
<feature type="transmembrane region" description="Helical" evidence="1">
    <location>
        <begin position="124"/>
        <end position="150"/>
    </location>
</feature>
<feature type="transmembrane region" description="Helical" evidence="1">
    <location>
        <begin position="66"/>
        <end position="86"/>
    </location>
</feature>
<keyword evidence="1" id="KW-0812">Transmembrane</keyword>
<feature type="transmembrane region" description="Helical" evidence="1">
    <location>
        <begin position="180"/>
        <end position="201"/>
    </location>
</feature>
<gene>
    <name evidence="2" type="primary">Necator_chrI.g1813</name>
    <name evidence="2" type="ORF">RB195_005687</name>
</gene>
<accession>A0ABR1BS76</accession>